<dbReference type="PANTHER" id="PTHR12203:SF35">
    <property type="entry name" value="PROTEIN O-GLUCOSYLTRANSFERASE 1"/>
    <property type="match status" value="1"/>
</dbReference>
<comment type="caution">
    <text evidence="4">The sequence shown here is derived from an EMBL/GenBank/DDBJ whole genome shotgun (WGS) entry which is preliminary data.</text>
</comment>
<dbReference type="InterPro" id="IPR006598">
    <property type="entry name" value="CAP10"/>
</dbReference>
<sequence length="527" mass="60530">MRTFRVPIRWRLLAALFAISILPLLVRLAGTNKRKSSASAPPQTSPTPVLFVDPTAAEAIAYAHSRLDALLAQQSTTLSEAVARYTLKAGRNPPPNFAQWFDFARENDCLIDEYDQIQKDFEPFYQLALHKPTQFQSMINQRHDELIKETLELLSPKRQSALGMTAIGIKDGKMQLPPYRGTWYHSDLAVRLRRFQHFLPDLEFLLNGRDEPRVVFDVRELDAHERALEPPKDSRPFHNVPNRTDIFFRNHSGCDLLSSGNGFATDISADVPCKNVSLLFTPMIHNFLVLLSSSSTYFTTDLWPLLSMAKISPCFSDILFPSLYYYTGRWSPRLKPNDILWSDKKTQIYWRGASNGGHIIGENYRSFPRFRLIELAREFPDLINAEMTSFPGDHCTNDQCDRERIIKIYNISGPIAPKDDVLQFKYLLDVDGNTFSGRFLNLLKSGSLVFKATAFVEYFDDWLRPYEHYIPLKPDLSDLVDKVRWAIANEAEARRILETGKLFAERVITDKQNDCYFSAVLLEWGRV</sequence>
<protein>
    <submittedName>
        <fullName evidence="4">Glycosyl transferase family 90-domain-containing protein</fullName>
    </submittedName>
</protein>
<dbReference type="AlphaFoldDB" id="A0AAD7CB13"/>
<proteinExistence type="inferred from homology"/>
<evidence type="ECO:0000259" key="3">
    <source>
        <dbReference type="SMART" id="SM00672"/>
    </source>
</evidence>
<reference evidence="4" key="1">
    <citation type="submission" date="2023-03" db="EMBL/GenBank/DDBJ databases">
        <title>Massive genome expansion in bonnet fungi (Mycena s.s.) driven by repeated elements and novel gene families across ecological guilds.</title>
        <authorList>
            <consortium name="Lawrence Berkeley National Laboratory"/>
            <person name="Harder C.B."/>
            <person name="Miyauchi S."/>
            <person name="Viragh M."/>
            <person name="Kuo A."/>
            <person name="Thoen E."/>
            <person name="Andreopoulos B."/>
            <person name="Lu D."/>
            <person name="Skrede I."/>
            <person name="Drula E."/>
            <person name="Henrissat B."/>
            <person name="Morin E."/>
            <person name="Kohler A."/>
            <person name="Barry K."/>
            <person name="LaButti K."/>
            <person name="Morin E."/>
            <person name="Salamov A."/>
            <person name="Lipzen A."/>
            <person name="Mereny Z."/>
            <person name="Hegedus B."/>
            <person name="Baldrian P."/>
            <person name="Stursova M."/>
            <person name="Weitz H."/>
            <person name="Taylor A."/>
            <person name="Grigoriev I.V."/>
            <person name="Nagy L.G."/>
            <person name="Martin F."/>
            <person name="Kauserud H."/>
        </authorList>
    </citation>
    <scope>NUCLEOTIDE SEQUENCE</scope>
    <source>
        <strain evidence="4">9284</strain>
    </source>
</reference>
<dbReference type="Proteomes" id="UP001221142">
    <property type="component" value="Unassembled WGS sequence"/>
</dbReference>
<dbReference type="Pfam" id="PF05686">
    <property type="entry name" value="Glyco_transf_90"/>
    <property type="match status" value="1"/>
</dbReference>
<dbReference type="SMART" id="SM00672">
    <property type="entry name" value="CAP10"/>
    <property type="match status" value="1"/>
</dbReference>
<dbReference type="PANTHER" id="PTHR12203">
    <property type="entry name" value="KDEL LYS-ASP-GLU-LEU CONTAINING - RELATED"/>
    <property type="match status" value="1"/>
</dbReference>
<accession>A0AAD7CB13</accession>
<feature type="non-terminal residue" evidence="4">
    <location>
        <position position="1"/>
    </location>
</feature>
<dbReference type="EMBL" id="JARKIF010000003">
    <property type="protein sequence ID" value="KAJ7644039.1"/>
    <property type="molecule type" value="Genomic_DNA"/>
</dbReference>
<dbReference type="InterPro" id="IPR051091">
    <property type="entry name" value="O-Glucosyltr/Glycosyltrsf_90"/>
</dbReference>
<name>A0AAD7CB13_9AGAR</name>
<keyword evidence="2 4" id="KW-0808">Transferase</keyword>
<dbReference type="GO" id="GO:0016740">
    <property type="term" value="F:transferase activity"/>
    <property type="evidence" value="ECO:0007669"/>
    <property type="project" value="UniProtKB-KW"/>
</dbReference>
<gene>
    <name evidence="4" type="ORF">FB45DRAFT_783751</name>
</gene>
<comment type="similarity">
    <text evidence="1">Belongs to the glycosyltransferase 90 family.</text>
</comment>
<evidence type="ECO:0000256" key="1">
    <source>
        <dbReference type="ARBA" id="ARBA00010118"/>
    </source>
</evidence>
<evidence type="ECO:0000313" key="4">
    <source>
        <dbReference type="EMBL" id="KAJ7644039.1"/>
    </source>
</evidence>
<evidence type="ECO:0000256" key="2">
    <source>
        <dbReference type="ARBA" id="ARBA00022679"/>
    </source>
</evidence>
<keyword evidence="5" id="KW-1185">Reference proteome</keyword>
<evidence type="ECO:0000313" key="5">
    <source>
        <dbReference type="Proteomes" id="UP001221142"/>
    </source>
</evidence>
<feature type="domain" description="Glycosyl transferase CAP10" evidence="3">
    <location>
        <begin position="272"/>
        <end position="524"/>
    </location>
</feature>
<organism evidence="4 5">
    <name type="scientific">Roridomyces roridus</name>
    <dbReference type="NCBI Taxonomy" id="1738132"/>
    <lineage>
        <taxon>Eukaryota</taxon>
        <taxon>Fungi</taxon>
        <taxon>Dikarya</taxon>
        <taxon>Basidiomycota</taxon>
        <taxon>Agaricomycotina</taxon>
        <taxon>Agaricomycetes</taxon>
        <taxon>Agaricomycetidae</taxon>
        <taxon>Agaricales</taxon>
        <taxon>Marasmiineae</taxon>
        <taxon>Mycenaceae</taxon>
        <taxon>Roridomyces</taxon>
    </lineage>
</organism>